<comment type="subcellular location">
    <subcellularLocation>
        <location evidence="1">Membrane</location>
        <topology evidence="1">Multi-pass membrane protein</topology>
    </subcellularLocation>
</comment>
<comment type="similarity">
    <text evidence="2 11">Belongs to the CDP-alcohol phosphatidyltransferase class-I family.</text>
</comment>
<keyword evidence="3" id="KW-0444">Lipid biosynthesis</keyword>
<dbReference type="EMBL" id="MGDZ01000032">
    <property type="protein sequence ID" value="OGL73430.1"/>
    <property type="molecule type" value="Genomic_DNA"/>
</dbReference>
<dbReference type="Gene3D" id="1.20.120.1760">
    <property type="match status" value="1"/>
</dbReference>
<dbReference type="STRING" id="1802391.A3D72_03270"/>
<dbReference type="PANTHER" id="PTHR14269">
    <property type="entry name" value="CDP-DIACYLGLYCEROL--GLYCEROL-3-PHOSPHATE 3-PHOSPHATIDYLTRANSFERASE-RELATED"/>
    <property type="match status" value="1"/>
</dbReference>
<keyword evidence="6 12" id="KW-1133">Transmembrane helix</keyword>
<evidence type="ECO:0000256" key="7">
    <source>
        <dbReference type="ARBA" id="ARBA00023098"/>
    </source>
</evidence>
<evidence type="ECO:0000256" key="3">
    <source>
        <dbReference type="ARBA" id="ARBA00022516"/>
    </source>
</evidence>
<keyword evidence="4 11" id="KW-0808">Transferase</keyword>
<evidence type="ECO:0000256" key="8">
    <source>
        <dbReference type="ARBA" id="ARBA00023136"/>
    </source>
</evidence>
<evidence type="ECO:0000256" key="11">
    <source>
        <dbReference type="RuleBase" id="RU003750"/>
    </source>
</evidence>
<feature type="transmembrane region" description="Helical" evidence="12">
    <location>
        <begin position="139"/>
        <end position="159"/>
    </location>
</feature>
<evidence type="ECO:0000256" key="5">
    <source>
        <dbReference type="ARBA" id="ARBA00022692"/>
    </source>
</evidence>
<proteinExistence type="inferred from homology"/>
<protein>
    <recommendedName>
        <fullName evidence="15">CDP-diacylglycerol--glycerol-3-phosphate 3-phosphatidyltransferase</fullName>
    </recommendedName>
</protein>
<dbReference type="GO" id="GO:0046474">
    <property type="term" value="P:glycerophospholipid biosynthetic process"/>
    <property type="evidence" value="ECO:0007669"/>
    <property type="project" value="TreeGrafter"/>
</dbReference>
<evidence type="ECO:0000256" key="2">
    <source>
        <dbReference type="ARBA" id="ARBA00010441"/>
    </source>
</evidence>
<dbReference type="InterPro" id="IPR000462">
    <property type="entry name" value="CDP-OH_P_trans"/>
</dbReference>
<feature type="transmembrane region" description="Helical" evidence="12">
    <location>
        <begin position="109"/>
        <end position="127"/>
    </location>
</feature>
<evidence type="ECO:0000256" key="4">
    <source>
        <dbReference type="ARBA" id="ARBA00022679"/>
    </source>
</evidence>
<name>A0A1F7U583_9BACT</name>
<sequence length="190" mass="20882">MRDPAKPYPTDYLLKYTILPLIPRWVRPNHVTVFRFLATPVVVWLIATEQYKIGIISFLFVALTDAIDGAMARVRGQITPWGTLYDPVADKLLIGSLIFVVVLKHVNPVLGWTIIALEATFIVAGYFRLKKGVVSSANVWGKIKMVMEVAGVTSLLFAVYSGTDLLVDVSSGTFVLAVIFALVSLVTQGI</sequence>
<dbReference type="InterPro" id="IPR048254">
    <property type="entry name" value="CDP_ALCOHOL_P_TRANSF_CS"/>
</dbReference>
<evidence type="ECO:0000313" key="13">
    <source>
        <dbReference type="EMBL" id="OGL73430.1"/>
    </source>
</evidence>
<evidence type="ECO:0000256" key="10">
    <source>
        <dbReference type="ARBA" id="ARBA00023264"/>
    </source>
</evidence>
<dbReference type="GO" id="GO:0016020">
    <property type="term" value="C:membrane"/>
    <property type="evidence" value="ECO:0007669"/>
    <property type="project" value="UniProtKB-SubCell"/>
</dbReference>
<dbReference type="InterPro" id="IPR043130">
    <property type="entry name" value="CDP-OH_PTrfase_TM_dom"/>
</dbReference>
<reference evidence="13 14" key="1">
    <citation type="journal article" date="2016" name="Nat. Commun.">
        <title>Thousands of microbial genomes shed light on interconnected biogeochemical processes in an aquifer system.</title>
        <authorList>
            <person name="Anantharaman K."/>
            <person name="Brown C.T."/>
            <person name="Hug L.A."/>
            <person name="Sharon I."/>
            <person name="Castelle C.J."/>
            <person name="Probst A.J."/>
            <person name="Thomas B.C."/>
            <person name="Singh A."/>
            <person name="Wilkins M.J."/>
            <person name="Karaoz U."/>
            <person name="Brodie E.L."/>
            <person name="Williams K.H."/>
            <person name="Hubbard S.S."/>
            <person name="Banfield J.F."/>
        </authorList>
    </citation>
    <scope>NUCLEOTIDE SEQUENCE [LARGE SCALE GENOMIC DNA]</scope>
</reference>
<evidence type="ECO:0000256" key="9">
    <source>
        <dbReference type="ARBA" id="ARBA00023209"/>
    </source>
</evidence>
<evidence type="ECO:0008006" key="15">
    <source>
        <dbReference type="Google" id="ProtNLM"/>
    </source>
</evidence>
<evidence type="ECO:0000256" key="1">
    <source>
        <dbReference type="ARBA" id="ARBA00004141"/>
    </source>
</evidence>
<keyword evidence="8 12" id="KW-0472">Membrane</keyword>
<dbReference type="Proteomes" id="UP000176303">
    <property type="component" value="Unassembled WGS sequence"/>
</dbReference>
<dbReference type="AlphaFoldDB" id="A0A1F7U583"/>
<dbReference type="InterPro" id="IPR004570">
    <property type="entry name" value="Phosphatidylglycerol_P_synth"/>
</dbReference>
<keyword evidence="5 12" id="KW-0812">Transmembrane</keyword>
<evidence type="ECO:0000256" key="12">
    <source>
        <dbReference type="SAM" id="Phobius"/>
    </source>
</evidence>
<keyword evidence="7" id="KW-0443">Lipid metabolism</keyword>
<dbReference type="PANTHER" id="PTHR14269:SF11">
    <property type="entry name" value="CDP-DIACYLGLYCEROL--GLYCEROL-3-PHOSPHATE 3-PHOSPHATIDYLTRANSFERASE"/>
    <property type="match status" value="1"/>
</dbReference>
<evidence type="ECO:0000313" key="14">
    <source>
        <dbReference type="Proteomes" id="UP000176303"/>
    </source>
</evidence>
<keyword evidence="10" id="KW-1208">Phospholipid metabolism</keyword>
<dbReference type="PIRSF" id="PIRSF000847">
    <property type="entry name" value="Phos_ph_gly_syn"/>
    <property type="match status" value="1"/>
</dbReference>
<comment type="caution">
    <text evidence="13">The sequence shown here is derived from an EMBL/GenBank/DDBJ whole genome shotgun (WGS) entry which is preliminary data.</text>
</comment>
<dbReference type="PROSITE" id="PS00379">
    <property type="entry name" value="CDP_ALCOHOL_P_TRANSF"/>
    <property type="match status" value="1"/>
</dbReference>
<accession>A0A1F7U583</accession>
<keyword evidence="9" id="KW-0594">Phospholipid biosynthesis</keyword>
<evidence type="ECO:0000256" key="6">
    <source>
        <dbReference type="ARBA" id="ARBA00022989"/>
    </source>
</evidence>
<gene>
    <name evidence="13" type="ORF">A3D72_03270</name>
</gene>
<organism evidence="13 14">
    <name type="scientific">Candidatus Uhrbacteria bacterium RIFCSPHIGHO2_02_FULL_57_19</name>
    <dbReference type="NCBI Taxonomy" id="1802391"/>
    <lineage>
        <taxon>Bacteria</taxon>
        <taxon>Candidatus Uhriibacteriota</taxon>
    </lineage>
</organism>
<dbReference type="Pfam" id="PF01066">
    <property type="entry name" value="CDP-OH_P_transf"/>
    <property type="match status" value="1"/>
</dbReference>
<feature type="transmembrane region" description="Helical" evidence="12">
    <location>
        <begin position="165"/>
        <end position="186"/>
    </location>
</feature>
<dbReference type="InterPro" id="IPR050324">
    <property type="entry name" value="CDP-alcohol_PTase-I"/>
</dbReference>
<dbReference type="GO" id="GO:0008444">
    <property type="term" value="F:CDP-diacylglycerol-glycerol-3-phosphate 3-phosphatidyltransferase activity"/>
    <property type="evidence" value="ECO:0007669"/>
    <property type="project" value="InterPro"/>
</dbReference>